<protein>
    <submittedName>
        <fullName evidence="2">Uncharacterized protein</fullName>
    </submittedName>
</protein>
<gene>
    <name evidence="2" type="ORF">Q8F55_001889</name>
</gene>
<organism evidence="2 3">
    <name type="scientific">Vanrija albida</name>
    <dbReference type="NCBI Taxonomy" id="181172"/>
    <lineage>
        <taxon>Eukaryota</taxon>
        <taxon>Fungi</taxon>
        <taxon>Dikarya</taxon>
        <taxon>Basidiomycota</taxon>
        <taxon>Agaricomycotina</taxon>
        <taxon>Tremellomycetes</taxon>
        <taxon>Trichosporonales</taxon>
        <taxon>Trichosporonaceae</taxon>
        <taxon>Vanrija</taxon>
    </lineage>
</organism>
<keyword evidence="1" id="KW-1133">Transmembrane helix</keyword>
<evidence type="ECO:0000256" key="1">
    <source>
        <dbReference type="SAM" id="Phobius"/>
    </source>
</evidence>
<comment type="caution">
    <text evidence="2">The sequence shown here is derived from an EMBL/GenBank/DDBJ whole genome shotgun (WGS) entry which is preliminary data.</text>
</comment>
<feature type="transmembrane region" description="Helical" evidence="1">
    <location>
        <begin position="75"/>
        <end position="97"/>
    </location>
</feature>
<name>A0ABR3Q8D9_9TREE</name>
<keyword evidence="1" id="KW-0812">Transmembrane</keyword>
<keyword evidence="3" id="KW-1185">Reference proteome</keyword>
<dbReference type="RefSeq" id="XP_069210890.1">
    <property type="nucleotide sequence ID" value="XM_069350504.1"/>
</dbReference>
<evidence type="ECO:0000313" key="2">
    <source>
        <dbReference type="EMBL" id="KAL1410946.1"/>
    </source>
</evidence>
<accession>A0ABR3Q8D9</accession>
<keyword evidence="1" id="KW-0472">Membrane</keyword>
<reference evidence="2 3" key="1">
    <citation type="submission" date="2023-08" db="EMBL/GenBank/DDBJ databases">
        <title>Annotated Genome Sequence of Vanrija albida AlHP1.</title>
        <authorList>
            <person name="Herzog R."/>
        </authorList>
    </citation>
    <scope>NUCLEOTIDE SEQUENCE [LARGE SCALE GENOMIC DNA]</scope>
    <source>
        <strain evidence="2 3">AlHP1</strain>
    </source>
</reference>
<dbReference type="EMBL" id="JBBXJM010000002">
    <property type="protein sequence ID" value="KAL1410946.1"/>
    <property type="molecule type" value="Genomic_DNA"/>
</dbReference>
<dbReference type="Proteomes" id="UP001565368">
    <property type="component" value="Unassembled WGS sequence"/>
</dbReference>
<proteinExistence type="predicted"/>
<evidence type="ECO:0000313" key="3">
    <source>
        <dbReference type="Proteomes" id="UP001565368"/>
    </source>
</evidence>
<sequence length="99" mass="9881">MVIVTLTATNPTATAGSDLGIAVVTLTRPTTDAQGSVSQQTYTTAVHLTQAPGATAIKTDSNGSLQSSGQRTHGVGYAWVASLGLVAAVAFGLPLLANV</sequence>
<dbReference type="GeneID" id="95982932"/>